<dbReference type="PANTHER" id="PTHR43591:SF10">
    <property type="entry name" value="ABC TRANSMEMBRANE TYPE-1 DOMAIN-CONTAINING PROTEIN-RELATED"/>
    <property type="match status" value="1"/>
</dbReference>
<proteinExistence type="predicted"/>
<dbReference type="Proteomes" id="UP000298138">
    <property type="component" value="Unassembled WGS sequence"/>
</dbReference>
<name>A0A4S2MLL6_9PEZI</name>
<reference evidence="1 2" key="1">
    <citation type="submission" date="2019-04" db="EMBL/GenBank/DDBJ databases">
        <title>Comparative genomics and transcriptomics to analyze fruiting body development in filamentous ascomycetes.</title>
        <authorList>
            <consortium name="DOE Joint Genome Institute"/>
            <person name="Lutkenhaus R."/>
            <person name="Traeger S."/>
            <person name="Breuer J."/>
            <person name="Kuo A."/>
            <person name="Lipzen A."/>
            <person name="Pangilinan J."/>
            <person name="Dilworth D."/>
            <person name="Sandor L."/>
            <person name="Poggeler S."/>
            <person name="Barry K."/>
            <person name="Grigoriev I.V."/>
            <person name="Nowrousian M."/>
        </authorList>
    </citation>
    <scope>NUCLEOTIDE SEQUENCE [LARGE SCALE GENOMIC DNA]</scope>
    <source>
        <strain evidence="1 2">CBS 389.68</strain>
    </source>
</reference>
<dbReference type="InParanoid" id="A0A4S2MLL6"/>
<evidence type="ECO:0000313" key="1">
    <source>
        <dbReference type="EMBL" id="TGZ77853.1"/>
    </source>
</evidence>
<dbReference type="Pfam" id="PF13489">
    <property type="entry name" value="Methyltransf_23"/>
    <property type="match status" value="1"/>
</dbReference>
<accession>A0A4S2MLL6</accession>
<gene>
    <name evidence="1" type="ORF">EX30DRAFT_343752</name>
</gene>
<keyword evidence="1" id="KW-0489">Methyltransferase</keyword>
<dbReference type="EMBL" id="ML220148">
    <property type="protein sequence ID" value="TGZ77853.1"/>
    <property type="molecule type" value="Genomic_DNA"/>
</dbReference>
<dbReference type="PANTHER" id="PTHR43591">
    <property type="entry name" value="METHYLTRANSFERASE"/>
    <property type="match status" value="1"/>
</dbReference>
<dbReference type="AlphaFoldDB" id="A0A4S2MLL6"/>
<dbReference type="STRING" id="341454.A0A4S2MLL6"/>
<dbReference type="Gene3D" id="3.40.50.150">
    <property type="entry name" value="Vaccinia Virus protein VP39"/>
    <property type="match status" value="1"/>
</dbReference>
<evidence type="ECO:0000313" key="2">
    <source>
        <dbReference type="Proteomes" id="UP000298138"/>
    </source>
</evidence>
<dbReference type="InterPro" id="IPR029063">
    <property type="entry name" value="SAM-dependent_MTases_sf"/>
</dbReference>
<protein>
    <submittedName>
        <fullName evidence="1">S-adenosyl-L-methionine-dependent methyltransferase</fullName>
    </submittedName>
</protein>
<keyword evidence="1" id="KW-0808">Transferase</keyword>
<dbReference type="OrthoDB" id="2013972at2759"/>
<dbReference type="SUPFAM" id="SSF53335">
    <property type="entry name" value="S-adenosyl-L-methionine-dependent methyltransferases"/>
    <property type="match status" value="1"/>
</dbReference>
<dbReference type="GO" id="GO:0008168">
    <property type="term" value="F:methyltransferase activity"/>
    <property type="evidence" value="ECO:0007669"/>
    <property type="project" value="UniProtKB-KW"/>
</dbReference>
<sequence length="316" mass="36327">MMMMEAGLPSAATPDSSEALISSFFSLSSSIQEHIYENGRQYHRKSESRYLLPSDETELDRLDLAHHMQLLMLQGELYLAPWVPHETSPRRVLDCGTDRGIWALDFAELHPGSKVLGVDLAPIQTQWVYPNVEFELDDLDQEWTFEDETFDYVYSRMVGTSIRDWAGYTRNMWVHCDPGGYVEISEHQLDTFGCDDGSVPKDWGLYQYMSALAEGLQKNGVPAKENNAEFFKRHLENAGFVEVKVREFKMPWGPWPKDRRLKSLGQVIAVFKTDAEAYGLALMTRLMGFTEEEARSVCEEMNRIIEEGKQHAYHLH</sequence>
<organism evidence="1 2">
    <name type="scientific">Ascodesmis nigricans</name>
    <dbReference type="NCBI Taxonomy" id="341454"/>
    <lineage>
        <taxon>Eukaryota</taxon>
        <taxon>Fungi</taxon>
        <taxon>Dikarya</taxon>
        <taxon>Ascomycota</taxon>
        <taxon>Pezizomycotina</taxon>
        <taxon>Pezizomycetes</taxon>
        <taxon>Pezizales</taxon>
        <taxon>Ascodesmidaceae</taxon>
        <taxon>Ascodesmis</taxon>
    </lineage>
</organism>
<dbReference type="CDD" id="cd02440">
    <property type="entry name" value="AdoMet_MTases"/>
    <property type="match status" value="1"/>
</dbReference>
<dbReference type="GO" id="GO:0032259">
    <property type="term" value="P:methylation"/>
    <property type="evidence" value="ECO:0007669"/>
    <property type="project" value="UniProtKB-KW"/>
</dbReference>
<keyword evidence="2" id="KW-1185">Reference proteome</keyword>